<protein>
    <submittedName>
        <fullName evidence="3">NADP-dependent oxidoreductase</fullName>
    </submittedName>
</protein>
<reference evidence="3 4" key="1">
    <citation type="submission" date="2017-08" db="EMBL/GenBank/DDBJ databases">
        <authorList>
            <person name="Park S.-J."/>
            <person name="Kim H."/>
        </authorList>
    </citation>
    <scope>NUCLEOTIDE SEQUENCE [LARGE SCALE GENOMIC DNA]</scope>
    <source>
        <strain evidence="4">ye3</strain>
    </source>
</reference>
<evidence type="ECO:0000259" key="2">
    <source>
        <dbReference type="SMART" id="SM00829"/>
    </source>
</evidence>
<evidence type="ECO:0000313" key="4">
    <source>
        <dbReference type="Proteomes" id="UP000283474"/>
    </source>
</evidence>
<accession>A0A410GAG1</accession>
<dbReference type="InterPro" id="IPR036291">
    <property type="entry name" value="NAD(P)-bd_dom_sf"/>
</dbReference>
<feature type="domain" description="Enoyl reductase (ER)" evidence="2">
    <location>
        <begin position="15"/>
        <end position="331"/>
    </location>
</feature>
<dbReference type="Proteomes" id="UP000283474">
    <property type="component" value="Chromosome"/>
</dbReference>
<evidence type="ECO:0000313" key="3">
    <source>
        <dbReference type="EMBL" id="QAA93205.1"/>
    </source>
</evidence>
<organism evidence="3 4">
    <name type="scientific">Pollutimonas thiosulfatoxidans</name>
    <dbReference type="NCBI Taxonomy" id="2028345"/>
    <lineage>
        <taxon>Bacteria</taxon>
        <taxon>Pseudomonadati</taxon>
        <taxon>Pseudomonadota</taxon>
        <taxon>Betaproteobacteria</taxon>
        <taxon>Burkholderiales</taxon>
        <taxon>Alcaligenaceae</taxon>
        <taxon>Pollutimonas</taxon>
    </lineage>
</organism>
<dbReference type="OrthoDB" id="9805663at2"/>
<dbReference type="RefSeq" id="WP_128354249.1">
    <property type="nucleotide sequence ID" value="NZ_CP022987.1"/>
</dbReference>
<dbReference type="InterPro" id="IPR041694">
    <property type="entry name" value="ADH_N_2"/>
</dbReference>
<dbReference type="InterPro" id="IPR045010">
    <property type="entry name" value="MDR_fam"/>
</dbReference>
<dbReference type="SUPFAM" id="SSF51735">
    <property type="entry name" value="NAD(P)-binding Rossmann-fold domains"/>
    <property type="match status" value="1"/>
</dbReference>
<gene>
    <name evidence="3" type="ORF">CKA81_04665</name>
</gene>
<dbReference type="InterPro" id="IPR020843">
    <property type="entry name" value="ER"/>
</dbReference>
<evidence type="ECO:0000256" key="1">
    <source>
        <dbReference type="ARBA" id="ARBA00023002"/>
    </source>
</evidence>
<dbReference type="InterPro" id="IPR013149">
    <property type="entry name" value="ADH-like_C"/>
</dbReference>
<keyword evidence="4" id="KW-1185">Reference proteome</keyword>
<dbReference type="SMART" id="SM00829">
    <property type="entry name" value="PKS_ER"/>
    <property type="match status" value="1"/>
</dbReference>
<dbReference type="Pfam" id="PF00107">
    <property type="entry name" value="ADH_zinc_N"/>
    <property type="match status" value="1"/>
</dbReference>
<dbReference type="InterPro" id="IPR011032">
    <property type="entry name" value="GroES-like_sf"/>
</dbReference>
<dbReference type="Gene3D" id="3.90.180.10">
    <property type="entry name" value="Medium-chain alcohol dehydrogenases, catalytic domain"/>
    <property type="match status" value="1"/>
</dbReference>
<dbReference type="AlphaFoldDB" id="A0A410GAG1"/>
<dbReference type="CDD" id="cd05288">
    <property type="entry name" value="PGDH"/>
    <property type="match status" value="1"/>
</dbReference>
<dbReference type="Pfam" id="PF16884">
    <property type="entry name" value="ADH_N_2"/>
    <property type="match status" value="1"/>
</dbReference>
<dbReference type="KEGG" id="pus:CKA81_04665"/>
<proteinExistence type="predicted"/>
<dbReference type="GO" id="GO:0016628">
    <property type="term" value="F:oxidoreductase activity, acting on the CH-CH group of donors, NAD or NADP as acceptor"/>
    <property type="evidence" value="ECO:0007669"/>
    <property type="project" value="InterPro"/>
</dbReference>
<name>A0A410GAG1_9BURK</name>
<dbReference type="SUPFAM" id="SSF50129">
    <property type="entry name" value="GroES-like"/>
    <property type="match status" value="1"/>
</dbReference>
<dbReference type="PANTHER" id="PTHR43205">
    <property type="entry name" value="PROSTAGLANDIN REDUCTASE"/>
    <property type="match status" value="1"/>
</dbReference>
<dbReference type="EMBL" id="CP022987">
    <property type="protein sequence ID" value="QAA93205.1"/>
    <property type="molecule type" value="Genomic_DNA"/>
</dbReference>
<sequence length="335" mass="36431">MSTRHAWRLARRPAGSIVADDFRFGSESIPELSDGQFLLRVRYLSLDPAQRVFISDQEQFLPPVELGAPMRGLVVGIVERSKKEGIAEGTILSGVGEWADYIVSDGTGLTELAAFPGLSLAETFGTFSLVGPTAYFGLLDIANPQSGETLVVSAAAGGVGQIVGQIGKLKGCRVIGIAGGPEKCAFVTEQLGFDACIDYKSVDVGEALDQLAPEGVDIYFEQVGGPIRNAVMERMKMFGRVSLCGIISEYNATDADTQPSFWWTIMMRRLTVRGFIFDDYRTRFPEAMENMAAWMQSGDLTTRQDIRQGLANALSSLQDLYSGRNFGKLLLEVTP</sequence>
<dbReference type="PANTHER" id="PTHR43205:SF7">
    <property type="entry name" value="PROSTAGLANDIN REDUCTASE 1"/>
    <property type="match status" value="1"/>
</dbReference>
<dbReference type="FunFam" id="3.40.50.720:FF:000121">
    <property type="entry name" value="Prostaglandin reductase 2"/>
    <property type="match status" value="1"/>
</dbReference>
<dbReference type="Gene3D" id="3.40.50.720">
    <property type="entry name" value="NAD(P)-binding Rossmann-like Domain"/>
    <property type="match status" value="1"/>
</dbReference>
<keyword evidence="1" id="KW-0560">Oxidoreductase</keyword>